<evidence type="ECO:0000259" key="3">
    <source>
        <dbReference type="PROSITE" id="PS51755"/>
    </source>
</evidence>
<dbReference type="Proteomes" id="UP000478183">
    <property type="component" value="Unassembled WGS sequence"/>
</dbReference>
<dbReference type="InterPro" id="IPR036388">
    <property type="entry name" value="WH-like_DNA-bd_sf"/>
</dbReference>
<evidence type="ECO:0000256" key="1">
    <source>
        <dbReference type="ARBA" id="ARBA00023125"/>
    </source>
</evidence>
<reference evidence="4 5" key="1">
    <citation type="submission" date="2019-11" db="EMBL/GenBank/DDBJ databases">
        <authorList>
            <person name="Dong K."/>
        </authorList>
    </citation>
    <scope>NUCLEOTIDE SEQUENCE [LARGE SCALE GENOMIC DNA]</scope>
    <source>
        <strain evidence="4 5">NBRC 111993</strain>
    </source>
</reference>
<dbReference type="GO" id="GO:0006355">
    <property type="term" value="P:regulation of DNA-templated transcription"/>
    <property type="evidence" value="ECO:0007669"/>
    <property type="project" value="InterPro"/>
</dbReference>
<dbReference type="PROSITE" id="PS51755">
    <property type="entry name" value="OMPR_PHOB"/>
    <property type="match status" value="1"/>
</dbReference>
<sequence>MIYCCGDLRLDDERFELQRGGQPIALEPQVFLVLRELMQAQGRLVSKEQLIENI</sequence>
<dbReference type="RefSeq" id="WP_155095282.1">
    <property type="nucleotide sequence ID" value="NZ_WMIE01000004.1"/>
</dbReference>
<gene>
    <name evidence="4" type="ORF">GL286_09285</name>
</gene>
<dbReference type="SUPFAM" id="SSF46894">
    <property type="entry name" value="C-terminal effector domain of the bipartite response regulators"/>
    <property type="match status" value="1"/>
</dbReference>
<dbReference type="Gene3D" id="1.10.10.10">
    <property type="entry name" value="Winged helix-like DNA-binding domain superfamily/Winged helix DNA-binding domain"/>
    <property type="match status" value="1"/>
</dbReference>
<name>A0A6L6J9Y0_9RHOB</name>
<feature type="DNA-binding region" description="OmpR/PhoB-type" evidence="2">
    <location>
        <begin position="1"/>
        <end position="54"/>
    </location>
</feature>
<dbReference type="EMBL" id="WMIE01000004">
    <property type="protein sequence ID" value="MTH77918.1"/>
    <property type="molecule type" value="Genomic_DNA"/>
</dbReference>
<protein>
    <recommendedName>
        <fullName evidence="3">OmpR/PhoB-type domain-containing protein</fullName>
    </recommendedName>
</protein>
<comment type="caution">
    <text evidence="4">The sequence shown here is derived from an EMBL/GenBank/DDBJ whole genome shotgun (WGS) entry which is preliminary data.</text>
</comment>
<evidence type="ECO:0000313" key="4">
    <source>
        <dbReference type="EMBL" id="MTH77918.1"/>
    </source>
</evidence>
<accession>A0A6L6J9Y0</accession>
<dbReference type="GO" id="GO:0003677">
    <property type="term" value="F:DNA binding"/>
    <property type="evidence" value="ECO:0007669"/>
    <property type="project" value="UniProtKB-UniRule"/>
</dbReference>
<dbReference type="AlphaFoldDB" id="A0A6L6J9Y0"/>
<feature type="domain" description="OmpR/PhoB-type" evidence="3">
    <location>
        <begin position="1"/>
        <end position="54"/>
    </location>
</feature>
<dbReference type="InterPro" id="IPR001867">
    <property type="entry name" value="OmpR/PhoB-type_DNA-bd"/>
</dbReference>
<evidence type="ECO:0000313" key="5">
    <source>
        <dbReference type="Proteomes" id="UP000478183"/>
    </source>
</evidence>
<organism evidence="4 5">
    <name type="scientific">Paracoccus aestuariivivens</name>
    <dbReference type="NCBI Taxonomy" id="1820333"/>
    <lineage>
        <taxon>Bacteria</taxon>
        <taxon>Pseudomonadati</taxon>
        <taxon>Pseudomonadota</taxon>
        <taxon>Alphaproteobacteria</taxon>
        <taxon>Rhodobacterales</taxon>
        <taxon>Paracoccaceae</taxon>
        <taxon>Paracoccus</taxon>
    </lineage>
</organism>
<keyword evidence="1 2" id="KW-0238">DNA-binding</keyword>
<keyword evidence="5" id="KW-1185">Reference proteome</keyword>
<dbReference type="InterPro" id="IPR016032">
    <property type="entry name" value="Sig_transdc_resp-reg_C-effctor"/>
</dbReference>
<evidence type="ECO:0000256" key="2">
    <source>
        <dbReference type="PROSITE-ProRule" id="PRU01091"/>
    </source>
</evidence>
<proteinExistence type="predicted"/>
<dbReference type="GO" id="GO:0000160">
    <property type="term" value="P:phosphorelay signal transduction system"/>
    <property type="evidence" value="ECO:0007669"/>
    <property type="project" value="InterPro"/>
</dbReference>
<dbReference type="OrthoDB" id="7267294at2"/>